<dbReference type="AlphaFoldDB" id="A0A8J2KC58"/>
<dbReference type="Proteomes" id="UP000708208">
    <property type="component" value="Unassembled WGS sequence"/>
</dbReference>
<feature type="coiled-coil region" evidence="1">
    <location>
        <begin position="33"/>
        <end position="120"/>
    </location>
</feature>
<keyword evidence="1" id="KW-0175">Coiled coil</keyword>
<reference evidence="2" key="1">
    <citation type="submission" date="2021-06" db="EMBL/GenBank/DDBJ databases">
        <authorList>
            <person name="Hodson N. C."/>
            <person name="Mongue J. A."/>
            <person name="Jaron S. K."/>
        </authorList>
    </citation>
    <scope>NUCLEOTIDE SEQUENCE</scope>
</reference>
<accession>A0A8J2KC58</accession>
<evidence type="ECO:0000313" key="3">
    <source>
        <dbReference type="Proteomes" id="UP000708208"/>
    </source>
</evidence>
<keyword evidence="3" id="KW-1185">Reference proteome</keyword>
<organism evidence="2 3">
    <name type="scientific">Allacma fusca</name>
    <dbReference type="NCBI Taxonomy" id="39272"/>
    <lineage>
        <taxon>Eukaryota</taxon>
        <taxon>Metazoa</taxon>
        <taxon>Ecdysozoa</taxon>
        <taxon>Arthropoda</taxon>
        <taxon>Hexapoda</taxon>
        <taxon>Collembola</taxon>
        <taxon>Symphypleona</taxon>
        <taxon>Sminthuridae</taxon>
        <taxon>Allacma</taxon>
    </lineage>
</organism>
<evidence type="ECO:0000256" key="1">
    <source>
        <dbReference type="SAM" id="Coils"/>
    </source>
</evidence>
<dbReference type="EMBL" id="CAJVCH010332515">
    <property type="protein sequence ID" value="CAG7787156.1"/>
    <property type="molecule type" value="Genomic_DNA"/>
</dbReference>
<comment type="caution">
    <text evidence="2">The sequence shown here is derived from an EMBL/GenBank/DDBJ whole genome shotgun (WGS) entry which is preliminary data.</text>
</comment>
<proteinExistence type="predicted"/>
<protein>
    <submittedName>
        <fullName evidence="2">Uncharacterized protein</fullName>
    </submittedName>
</protein>
<gene>
    <name evidence="2" type="ORF">AFUS01_LOCUS25673</name>
</gene>
<name>A0A8J2KC58_9HEXA</name>
<sequence length="544" mass="62038">MNITLDTQDLRGLLLDIMKTEFKSNGFHDPQQSEEIKSELEKTKQLLEERSSQLKLLKDELQQMLKQIHSECIKLNQQNSRELKSKQTIQADNTTMRQLLEEMTTEVQNLKAEVREIRNDIRFKGIERSNSFNRKGKPELKEAMLPAEGDVEIQGKTEAEDAALTLLEIEEIKRSFDNAPSEGPSLSSGMNVFDISEGIPEIYKTTLTVELSNYLEVPLSRLQLYLPYGLPFTAAPKTIKKFSKEVFTFRDRHPKERNTPQGVFSYHIERTDLRIVVYFWVQANGKSELTLSFSPSDIPIENLYGHNSSLDESIRPDKKEFQFDPSEGISNVIVKLKDIRVKAIVTPGPRTILQLEILRKKPIGRSLVPSPKKKLQDGVTLAGRSISSISGGMTKYYGCVVEIRNNLNVALEQPSRYIRSCQQYDFLPEYVSAYTREAFFASHRDNVEGIFSYRIGTTDLRIAIAFRTNRNGNIFGVAFVPSHLATNQYLMVSLAKPDNWRTRPDRQLAKASDGEKTIEIRNIRVKVSMTEESKALLKISVSTF</sequence>
<evidence type="ECO:0000313" key="2">
    <source>
        <dbReference type="EMBL" id="CAG7787156.1"/>
    </source>
</evidence>